<name>A0AAD3E1V5_9CHLO</name>
<accession>A0AAD3E1V5</accession>
<dbReference type="GO" id="GO:0005524">
    <property type="term" value="F:ATP binding"/>
    <property type="evidence" value="ECO:0007669"/>
    <property type="project" value="UniProtKB-KW"/>
</dbReference>
<feature type="region of interest" description="Disordered" evidence="9">
    <location>
        <begin position="330"/>
        <end position="354"/>
    </location>
</feature>
<evidence type="ECO:0000256" key="6">
    <source>
        <dbReference type="PIRSR" id="PIRSR630616-1"/>
    </source>
</evidence>
<dbReference type="EMBL" id="BMAR01000033">
    <property type="protein sequence ID" value="GFR49846.1"/>
    <property type="molecule type" value="Genomic_DNA"/>
</dbReference>
<evidence type="ECO:0000256" key="9">
    <source>
        <dbReference type="SAM" id="MobiDB-lite"/>
    </source>
</evidence>
<evidence type="ECO:0000256" key="4">
    <source>
        <dbReference type="ARBA" id="ARBA00022777"/>
    </source>
</evidence>
<organism evidence="11 12">
    <name type="scientific">Astrephomene gubernaculifera</name>
    <dbReference type="NCBI Taxonomy" id="47775"/>
    <lineage>
        <taxon>Eukaryota</taxon>
        <taxon>Viridiplantae</taxon>
        <taxon>Chlorophyta</taxon>
        <taxon>core chlorophytes</taxon>
        <taxon>Chlorophyceae</taxon>
        <taxon>CS clade</taxon>
        <taxon>Chlamydomonadales</taxon>
        <taxon>Astrephomenaceae</taxon>
        <taxon>Astrephomene</taxon>
    </lineage>
</organism>
<feature type="compositionally biased region" description="Pro residues" evidence="9">
    <location>
        <begin position="376"/>
        <end position="387"/>
    </location>
</feature>
<feature type="binding site" evidence="7">
    <location>
        <begin position="535"/>
        <end position="537"/>
    </location>
    <ligand>
        <name>ATP</name>
        <dbReference type="ChEBI" id="CHEBI:30616"/>
    </ligand>
</feature>
<sequence>MAEGLVDEKLHCEDAFASISGGLRISKGPPKLCPDKKQPLSAFRKLGRAFGLAREQRWSARAGSDGDFAGEAPSECQQTLEYGSSLPSHSEGAKNVLRASKTSLQLGSLPAQTFSTQPRNERGGNASSFDKRQDPEAACEQNHLHIQKQTLSSQPSRPRSLLSALLNRPSRANLMDKERSPSGTPSTQESTTRPETSTQEPSPEEVQPTNQQQAAPVTARELKPSILQLDSRGSEEQPMRPHMGIDEHEGHLAMCLSAPSGDSAILNRLAQKHPSVSPRPVIAAASGAVAVPPPAAASVASAASAMPIPKSSLPRTSRLVVGSQGIGKERASLFGRDGSTTTGPASSSTDAAGSVPASSMLAMSYGQPLTSFVRPPCEPQPPQPPQQQLPQQQQSSVPPPQQSPTPVAATPTAEGADAVATVPAAAAAAPSGAGTLLATSVSTPASMLRSNWSLDDYSLQKRLYKGKMSSVYKGRCLRSGLPVALKVYFKARVPSNVIHMVLREVSIHLQACDQRNVLKLYGVFQTDELFVMVLEMAARGNLCGICRTVNGGRLTESQVRRVVLEPLLDSLSYLHGRGVCHRDIKPENILFTSEWEFRLADFGVSINLLEERAVTRAGTAEYMAPEVERCPLKSCPEDNKDNLSLAYSTAADVWSVGVLAYELLVGFPPLVGEGANGGSFNLSFPASVSPGGRDFITSALAPHPEERPTVLQLRNHPWLQAAQ</sequence>
<evidence type="ECO:0000256" key="7">
    <source>
        <dbReference type="PIRSR" id="PIRSR630616-2"/>
    </source>
</evidence>
<dbReference type="PROSITE" id="PS00108">
    <property type="entry name" value="PROTEIN_KINASE_ST"/>
    <property type="match status" value="1"/>
</dbReference>
<dbReference type="FunFam" id="1.10.510.10:FF:000813">
    <property type="entry name" value="Aurora-like kinase"/>
    <property type="match status" value="1"/>
</dbReference>
<dbReference type="InterPro" id="IPR000719">
    <property type="entry name" value="Prot_kinase_dom"/>
</dbReference>
<dbReference type="PROSITE" id="PS50011">
    <property type="entry name" value="PROTEIN_KINASE_DOM"/>
    <property type="match status" value="1"/>
</dbReference>
<dbReference type="PANTHER" id="PTHR24350">
    <property type="entry name" value="SERINE/THREONINE-PROTEIN KINASE IAL-RELATED"/>
    <property type="match status" value="1"/>
</dbReference>
<feature type="domain" description="Protein kinase" evidence="10">
    <location>
        <begin position="457"/>
        <end position="719"/>
    </location>
</feature>
<feature type="binding site" evidence="7">
    <location>
        <position position="486"/>
    </location>
    <ligand>
        <name>ATP</name>
        <dbReference type="ChEBI" id="CHEBI:30616"/>
    </ligand>
</feature>
<dbReference type="InterPro" id="IPR030616">
    <property type="entry name" value="Aur-like"/>
</dbReference>
<feature type="binding site" evidence="7">
    <location>
        <position position="467"/>
    </location>
    <ligand>
        <name>ATP</name>
        <dbReference type="ChEBI" id="CHEBI:30616"/>
    </ligand>
</feature>
<feature type="region of interest" description="Disordered" evidence="9">
    <location>
        <begin position="103"/>
        <end position="141"/>
    </location>
</feature>
<evidence type="ECO:0000256" key="5">
    <source>
        <dbReference type="ARBA" id="ARBA00022840"/>
    </source>
</evidence>
<feature type="region of interest" description="Disordered" evidence="9">
    <location>
        <begin position="369"/>
        <end position="415"/>
    </location>
</feature>
<keyword evidence="2" id="KW-0808">Transferase</keyword>
<feature type="active site" description="Proton acceptor" evidence="6">
    <location>
        <position position="583"/>
    </location>
</feature>
<evidence type="ECO:0000256" key="3">
    <source>
        <dbReference type="ARBA" id="ARBA00022741"/>
    </source>
</evidence>
<evidence type="ECO:0000256" key="1">
    <source>
        <dbReference type="ARBA" id="ARBA00022527"/>
    </source>
</evidence>
<evidence type="ECO:0000259" key="10">
    <source>
        <dbReference type="PROSITE" id="PS50011"/>
    </source>
</evidence>
<dbReference type="InterPro" id="IPR011009">
    <property type="entry name" value="Kinase-like_dom_sf"/>
</dbReference>
<feature type="binding site" evidence="7">
    <location>
        <position position="601"/>
    </location>
    <ligand>
        <name>ATP</name>
        <dbReference type="ChEBI" id="CHEBI:30616"/>
    </ligand>
</feature>
<feature type="region of interest" description="Disordered" evidence="9">
    <location>
        <begin position="168"/>
        <end position="222"/>
    </location>
</feature>
<reference evidence="11 12" key="1">
    <citation type="journal article" date="2021" name="Sci. Rep.">
        <title>Genome sequencing of the multicellular alga Astrephomene provides insights into convergent evolution of germ-soma differentiation.</title>
        <authorList>
            <person name="Yamashita S."/>
            <person name="Yamamoto K."/>
            <person name="Matsuzaki R."/>
            <person name="Suzuki S."/>
            <person name="Yamaguchi H."/>
            <person name="Hirooka S."/>
            <person name="Minakuchi Y."/>
            <person name="Miyagishima S."/>
            <person name="Kawachi M."/>
            <person name="Toyoda A."/>
            <person name="Nozaki H."/>
        </authorList>
    </citation>
    <scope>NUCLEOTIDE SEQUENCE [LARGE SCALE GENOMIC DNA]</scope>
    <source>
        <strain evidence="11 12">NIES-4017</strain>
    </source>
</reference>
<dbReference type="InterPro" id="IPR008271">
    <property type="entry name" value="Ser/Thr_kinase_AS"/>
</dbReference>
<keyword evidence="5 7" id="KW-0067">ATP-binding</keyword>
<dbReference type="Gene3D" id="1.10.510.10">
    <property type="entry name" value="Transferase(Phosphotransferase) domain 1"/>
    <property type="match status" value="1"/>
</dbReference>
<evidence type="ECO:0000313" key="12">
    <source>
        <dbReference type="Proteomes" id="UP001054857"/>
    </source>
</evidence>
<proteinExistence type="predicted"/>
<dbReference type="Pfam" id="PF00069">
    <property type="entry name" value="Pkinase"/>
    <property type="match status" value="1"/>
</dbReference>
<feature type="cross-link" description="Glycyl lysine isopeptide (Lys-Gly) (interchain with G-Cter in SUMO2)" evidence="8">
    <location>
        <position position="585"/>
    </location>
</feature>
<feature type="compositionally biased region" description="Low complexity" evidence="9">
    <location>
        <begin position="337"/>
        <end position="354"/>
    </location>
</feature>
<keyword evidence="12" id="KW-1185">Reference proteome</keyword>
<keyword evidence="1" id="KW-0723">Serine/threonine-protein kinase</keyword>
<dbReference type="SMART" id="SM00220">
    <property type="entry name" value="S_TKc"/>
    <property type="match status" value="1"/>
</dbReference>
<keyword evidence="4" id="KW-0418">Kinase</keyword>
<feature type="binding site" evidence="7">
    <location>
        <begin position="587"/>
        <end position="588"/>
    </location>
    <ligand>
        <name>ATP</name>
        <dbReference type="ChEBI" id="CHEBI:30616"/>
    </ligand>
</feature>
<dbReference type="SUPFAM" id="SSF56112">
    <property type="entry name" value="Protein kinase-like (PK-like)"/>
    <property type="match status" value="1"/>
</dbReference>
<feature type="compositionally biased region" description="Low complexity" evidence="9">
    <location>
        <begin position="184"/>
        <end position="205"/>
    </location>
</feature>
<keyword evidence="3 7" id="KW-0547">Nucleotide-binding</keyword>
<dbReference type="Proteomes" id="UP001054857">
    <property type="component" value="Unassembled WGS sequence"/>
</dbReference>
<protein>
    <recommendedName>
        <fullName evidence="10">Protein kinase domain-containing protein</fullName>
    </recommendedName>
</protein>
<evidence type="ECO:0000313" key="11">
    <source>
        <dbReference type="EMBL" id="GFR49846.1"/>
    </source>
</evidence>
<dbReference type="GO" id="GO:0004674">
    <property type="term" value="F:protein serine/threonine kinase activity"/>
    <property type="evidence" value="ECO:0007669"/>
    <property type="project" value="UniProtKB-KW"/>
</dbReference>
<evidence type="ECO:0000256" key="8">
    <source>
        <dbReference type="PIRSR" id="PIRSR630616-3"/>
    </source>
</evidence>
<comment type="caution">
    <text evidence="11">The sequence shown here is derived from an EMBL/GenBank/DDBJ whole genome shotgun (WGS) entry which is preliminary data.</text>
</comment>
<feature type="compositionally biased region" description="Polar residues" evidence="9">
    <location>
        <begin position="103"/>
        <end position="118"/>
    </location>
</feature>
<evidence type="ECO:0000256" key="2">
    <source>
        <dbReference type="ARBA" id="ARBA00022679"/>
    </source>
</evidence>
<dbReference type="AlphaFoldDB" id="A0AAD3E1V5"/>
<gene>
    <name evidence="11" type="ORF">Agub_g11946</name>
</gene>